<reference evidence="1" key="1">
    <citation type="submission" date="2019-03" db="EMBL/GenBank/DDBJ databases">
        <title>Single cell metagenomics reveals metabolic interactions within the superorganism composed of flagellate Streblomastix strix and complex community of Bacteroidetes bacteria on its surface.</title>
        <authorList>
            <person name="Treitli S.C."/>
            <person name="Kolisko M."/>
            <person name="Husnik F."/>
            <person name="Keeling P."/>
            <person name="Hampl V."/>
        </authorList>
    </citation>
    <scope>NUCLEOTIDE SEQUENCE</scope>
    <source>
        <strain evidence="1">STM</strain>
    </source>
</reference>
<sequence length="44" mass="5135">MPAKFWTYPVVYALDEEVTWYIDASGMGFPEGTDLYLWAWSPTE</sequence>
<feature type="non-terminal residue" evidence="1">
    <location>
        <position position="44"/>
    </location>
</feature>
<protein>
    <submittedName>
        <fullName evidence="1">Uncharacterized protein</fullName>
    </submittedName>
</protein>
<accession>A0A5J4PRQ6</accession>
<dbReference type="AlphaFoldDB" id="A0A5J4PRQ6"/>
<organism evidence="1">
    <name type="scientific">termite gut metagenome</name>
    <dbReference type="NCBI Taxonomy" id="433724"/>
    <lineage>
        <taxon>unclassified sequences</taxon>
        <taxon>metagenomes</taxon>
        <taxon>organismal metagenomes</taxon>
    </lineage>
</organism>
<proteinExistence type="predicted"/>
<name>A0A5J4PRQ6_9ZZZZ</name>
<dbReference type="EMBL" id="SNRY01006568">
    <property type="protein sequence ID" value="KAA6312306.1"/>
    <property type="molecule type" value="Genomic_DNA"/>
</dbReference>
<evidence type="ECO:0000313" key="1">
    <source>
        <dbReference type="EMBL" id="KAA6312306.1"/>
    </source>
</evidence>
<gene>
    <name evidence="1" type="ORF">EZS27_036743</name>
</gene>
<comment type="caution">
    <text evidence="1">The sequence shown here is derived from an EMBL/GenBank/DDBJ whole genome shotgun (WGS) entry which is preliminary data.</text>
</comment>